<dbReference type="UniPathway" id="UPA00232"/>
<gene>
    <name evidence="1" type="primary">ubiJ</name>
    <name evidence="4" type="ORF">DFQ59_101280</name>
</gene>
<evidence type="ECO:0000256" key="1">
    <source>
        <dbReference type="HAMAP-Rule" id="MF_02215"/>
    </source>
</evidence>
<dbReference type="AlphaFoldDB" id="A0A369CFY5"/>
<keyword evidence="1" id="KW-0831">Ubiquinone biosynthesis</keyword>
<organism evidence="4 5">
    <name type="scientific">Thioalbus denitrificans</name>
    <dbReference type="NCBI Taxonomy" id="547122"/>
    <lineage>
        <taxon>Bacteria</taxon>
        <taxon>Pseudomonadati</taxon>
        <taxon>Pseudomonadota</taxon>
        <taxon>Gammaproteobacteria</taxon>
        <taxon>Chromatiales</taxon>
        <taxon>Ectothiorhodospiraceae</taxon>
        <taxon>Thioalbus</taxon>
    </lineage>
</organism>
<protein>
    <recommendedName>
        <fullName evidence="1">Ubiquinone biosynthesis accessory factor UbiJ</fullName>
    </recommendedName>
</protein>
<dbReference type="GO" id="GO:0005737">
    <property type="term" value="C:cytoplasm"/>
    <property type="evidence" value="ECO:0007669"/>
    <property type="project" value="UniProtKB-SubCell"/>
</dbReference>
<dbReference type="RefSeq" id="WP_114277872.1">
    <property type="nucleotide sequence ID" value="NZ_QPJY01000001.1"/>
</dbReference>
<sequence>MTSLPGLIPLAALEAAINTALRLDPETFQRLRGFEGRVVALEFRGAPLTLYLLPGADGIQLLSAFEAEPDTTLGGTPLALLRFGAGGGGLFGGEVTIRGDVELGQRFKALLEGLRIDWEEHLSRLLGDVAAHQLGNLVRGVADWGRNSLEALARDTGEYLQEERRWLPHPRPVQGWMAEVDRLRGDLDRLEARVERLRRRLDGAAAGGAA</sequence>
<comment type="subcellular location">
    <subcellularLocation>
        <location evidence="1">Cytoplasm</location>
    </subcellularLocation>
</comment>
<comment type="caution">
    <text evidence="4">The sequence shown here is derived from an EMBL/GenBank/DDBJ whole genome shotgun (WGS) entry which is preliminary data.</text>
</comment>
<dbReference type="Proteomes" id="UP000252707">
    <property type="component" value="Unassembled WGS sequence"/>
</dbReference>
<evidence type="ECO:0000259" key="3">
    <source>
        <dbReference type="Pfam" id="PF02036"/>
    </source>
</evidence>
<keyword evidence="1" id="KW-0963">Cytoplasm</keyword>
<dbReference type="SUPFAM" id="SSF55718">
    <property type="entry name" value="SCP-like"/>
    <property type="match status" value="1"/>
</dbReference>
<dbReference type="InterPro" id="IPR036527">
    <property type="entry name" value="SCP2_sterol-bd_dom_sf"/>
</dbReference>
<dbReference type="Pfam" id="PF02036">
    <property type="entry name" value="SCP2"/>
    <property type="match status" value="1"/>
</dbReference>
<dbReference type="OrthoDB" id="9796077at2"/>
<dbReference type="InterPro" id="IPR038989">
    <property type="entry name" value="UbiJ"/>
</dbReference>
<keyword evidence="2" id="KW-0175">Coiled coil</keyword>
<name>A0A369CFY5_9GAMM</name>
<comment type="pathway">
    <text evidence="1">Cofactor biosynthesis; ubiquinone biosynthesis.</text>
</comment>
<comment type="function">
    <text evidence="1">Required for ubiquinone (coenzyme Q) biosynthesis. Binds hydrophobic ubiquinone biosynthetic intermediates via its SCP2 domain and is essential for the stability of the Ubi complex. May constitute a docking platform where Ubi enzymes assemble and access their SCP2-bound polyprenyl substrates.</text>
</comment>
<dbReference type="EMBL" id="QPJY01000001">
    <property type="protein sequence ID" value="RCX32982.1"/>
    <property type="molecule type" value="Genomic_DNA"/>
</dbReference>
<feature type="domain" description="SCP2" evidence="3">
    <location>
        <begin position="17"/>
        <end position="112"/>
    </location>
</feature>
<feature type="coiled-coil region" evidence="2">
    <location>
        <begin position="173"/>
        <end position="207"/>
    </location>
</feature>
<evidence type="ECO:0000313" key="4">
    <source>
        <dbReference type="EMBL" id="RCX32982.1"/>
    </source>
</evidence>
<dbReference type="GO" id="GO:0006744">
    <property type="term" value="P:ubiquinone biosynthetic process"/>
    <property type="evidence" value="ECO:0007669"/>
    <property type="project" value="UniProtKB-UniRule"/>
</dbReference>
<evidence type="ECO:0000256" key="2">
    <source>
        <dbReference type="SAM" id="Coils"/>
    </source>
</evidence>
<comment type="similarity">
    <text evidence="1">Belongs to the UbiJ family.</text>
</comment>
<proteinExistence type="inferred from homology"/>
<keyword evidence="5" id="KW-1185">Reference proteome</keyword>
<dbReference type="PANTHER" id="PTHR38693">
    <property type="entry name" value="UBIQUINONE BIOSYNTHESIS PROTEIN UBIJ"/>
    <property type="match status" value="1"/>
</dbReference>
<keyword evidence="4" id="KW-0830">Ubiquinone</keyword>
<dbReference type="PANTHER" id="PTHR38693:SF1">
    <property type="entry name" value="UBIQUINONE BIOSYNTHESIS ACCESSORY FACTOR UBIJ"/>
    <property type="match status" value="1"/>
</dbReference>
<dbReference type="InterPro" id="IPR003033">
    <property type="entry name" value="SCP2_sterol-bd_dom"/>
</dbReference>
<evidence type="ECO:0000313" key="5">
    <source>
        <dbReference type="Proteomes" id="UP000252707"/>
    </source>
</evidence>
<dbReference type="HAMAP" id="MF_02215">
    <property type="entry name" value="UbiJ"/>
    <property type="match status" value="1"/>
</dbReference>
<reference evidence="4 5" key="1">
    <citation type="submission" date="2018-07" db="EMBL/GenBank/DDBJ databases">
        <title>Genomic Encyclopedia of Type Strains, Phase IV (KMG-IV): sequencing the most valuable type-strain genomes for metagenomic binning, comparative biology and taxonomic classification.</title>
        <authorList>
            <person name="Goeker M."/>
        </authorList>
    </citation>
    <scope>NUCLEOTIDE SEQUENCE [LARGE SCALE GENOMIC DNA]</scope>
    <source>
        <strain evidence="4 5">DSM 26407</strain>
    </source>
</reference>
<accession>A0A369CFY5</accession>